<gene>
    <name evidence="1" type="ORF">HNR61_008275</name>
</gene>
<dbReference type="AlphaFoldDB" id="A0A7W3QRG3"/>
<dbReference type="RefSeq" id="WP_182848488.1">
    <property type="nucleotide sequence ID" value="NZ_BAAALP010000060.1"/>
</dbReference>
<name>A0A7W3QRG3_ACTNM</name>
<evidence type="ECO:0000313" key="1">
    <source>
        <dbReference type="EMBL" id="MBA8956592.1"/>
    </source>
</evidence>
<reference evidence="1 2" key="1">
    <citation type="submission" date="2020-08" db="EMBL/GenBank/DDBJ databases">
        <title>Genomic Encyclopedia of Type Strains, Phase IV (KMG-IV): sequencing the most valuable type-strain genomes for metagenomic binning, comparative biology and taxonomic classification.</title>
        <authorList>
            <person name="Goeker M."/>
        </authorList>
    </citation>
    <scope>NUCLEOTIDE SEQUENCE [LARGE SCALE GENOMIC DNA]</scope>
    <source>
        <strain evidence="1 2">DSM 44197</strain>
    </source>
</reference>
<keyword evidence="2" id="KW-1185">Reference proteome</keyword>
<accession>A0A7W3QRG3</accession>
<proteinExistence type="predicted"/>
<comment type="caution">
    <text evidence="1">The sequence shown here is derived from an EMBL/GenBank/DDBJ whole genome shotgun (WGS) entry which is preliminary data.</text>
</comment>
<organism evidence="1 2">
    <name type="scientific">Actinomadura namibiensis</name>
    <dbReference type="NCBI Taxonomy" id="182080"/>
    <lineage>
        <taxon>Bacteria</taxon>
        <taxon>Bacillati</taxon>
        <taxon>Actinomycetota</taxon>
        <taxon>Actinomycetes</taxon>
        <taxon>Streptosporangiales</taxon>
        <taxon>Thermomonosporaceae</taxon>
        <taxon>Actinomadura</taxon>
    </lineage>
</organism>
<dbReference type="EMBL" id="JACJIA010000016">
    <property type="protein sequence ID" value="MBA8956592.1"/>
    <property type="molecule type" value="Genomic_DNA"/>
</dbReference>
<dbReference type="Proteomes" id="UP000572680">
    <property type="component" value="Unassembled WGS sequence"/>
</dbReference>
<sequence length="237" mass="24702">MSRDLTDGRALLDAWEAGAVAPSAARGATLAHHCGLVPDADTALDLPLGEIARLAARLYTAGFGSAATCVVSCPDCAERLEVRIDLDPLADAEPESAAPRPVPTSGGEVLVRPVTSRDLLAAATTEANAALLLASCLVGDHPAVDRLQPDDVAAIDTKLEELAGAAAATVQMRCPQCGTAMRIGVDVVALLWDQVRSNAPRLLAEIVTLATAYGWSEQSVLAMSATRRQAYLALVRR</sequence>
<evidence type="ECO:0000313" key="2">
    <source>
        <dbReference type="Proteomes" id="UP000572680"/>
    </source>
</evidence>
<protein>
    <submittedName>
        <fullName evidence="1">Uncharacterized protein YbaR (Trm112 family)</fullName>
    </submittedName>
</protein>